<feature type="region of interest" description="Disordered" evidence="1">
    <location>
        <begin position="120"/>
        <end position="144"/>
    </location>
</feature>
<proteinExistence type="predicted"/>
<feature type="compositionally biased region" description="Basic and acidic residues" evidence="1">
    <location>
        <begin position="17"/>
        <end position="35"/>
    </location>
</feature>
<dbReference type="PANTHER" id="PTHR46241:SF1">
    <property type="entry name" value="OUTER DYNEIN ARM-DOCKING COMPLEX SUBUNIT 2"/>
    <property type="match status" value="1"/>
</dbReference>
<accession>A0A4X1TRL1</accession>
<organism evidence="2 3">
    <name type="scientific">Sus scrofa</name>
    <name type="common">Pig</name>
    <dbReference type="NCBI Taxonomy" id="9823"/>
    <lineage>
        <taxon>Eukaryota</taxon>
        <taxon>Metazoa</taxon>
        <taxon>Chordata</taxon>
        <taxon>Craniata</taxon>
        <taxon>Vertebrata</taxon>
        <taxon>Euteleostomi</taxon>
        <taxon>Mammalia</taxon>
        <taxon>Eutheria</taxon>
        <taxon>Laurasiatheria</taxon>
        <taxon>Artiodactyla</taxon>
        <taxon>Suina</taxon>
        <taxon>Suidae</taxon>
        <taxon>Sus</taxon>
    </lineage>
</organism>
<dbReference type="AlphaFoldDB" id="A0A4X1TRL1"/>
<dbReference type="PANTHER" id="PTHR46241">
    <property type="entry name" value="ARMADILLO REPEAT-CONTAINING PROTEIN 4 ARMC4"/>
    <property type="match status" value="1"/>
</dbReference>
<reference evidence="3" key="1">
    <citation type="submission" date="2017-08" db="EMBL/GenBank/DDBJ databases">
        <title>USMARCv1.0.</title>
        <authorList>
            <person name="Hannum G.I."/>
            <person name="Koren S."/>
            <person name="Schroeder S.G."/>
            <person name="Chin S.C."/>
            <person name="Nonneman D.J."/>
            <person name="Becker S.A."/>
            <person name="Rosen B.D."/>
            <person name="Bickhart D.M."/>
            <person name="Putnam N.H."/>
            <person name="Green R.E."/>
            <person name="Tuggle C.K."/>
            <person name="Liu H."/>
            <person name="Rohrer G.A."/>
            <person name="Warr A."/>
            <person name="Hall R."/>
            <person name="Kim K."/>
            <person name="Hume D.A."/>
            <person name="Talbot R."/>
            <person name="Chow W."/>
            <person name="Howe K."/>
            <person name="Schwartz A.S."/>
            <person name="Watson M."/>
            <person name="Archibald A.L."/>
            <person name="Phillippy A.M."/>
            <person name="Smith T.P.L."/>
        </authorList>
    </citation>
    <scope>NUCLEOTIDE SEQUENCE [LARGE SCALE GENOMIC DNA]</scope>
</reference>
<name>A0A4X1TRL1_PIG</name>
<reference evidence="2" key="2">
    <citation type="submission" date="2025-08" db="UniProtKB">
        <authorList>
            <consortium name="Ensembl"/>
        </authorList>
    </citation>
    <scope>IDENTIFICATION</scope>
</reference>
<feature type="compositionally biased region" description="Basic and acidic residues" evidence="1">
    <location>
        <begin position="74"/>
        <end position="99"/>
    </location>
</feature>
<protein>
    <submittedName>
        <fullName evidence="2">Uncharacterized protein</fullName>
    </submittedName>
</protein>
<dbReference type="Proteomes" id="UP000314985">
    <property type="component" value="Unassembled WGS sequence"/>
</dbReference>
<evidence type="ECO:0000256" key="1">
    <source>
        <dbReference type="SAM" id="MobiDB-lite"/>
    </source>
</evidence>
<dbReference type="Ensembl" id="ENSSSCT00070021699.1">
    <property type="protein sequence ID" value="ENSSSCP00070017951.1"/>
    <property type="gene ID" value="ENSSSCG00070011157.1"/>
</dbReference>
<sequence length="245" mass="28257">MCSFFFKLKEVRFSEEQQKEKDQLNEVPKEEEAAALHKASNASHRSNLEKNQINLGKNQMTKRLEPSLNWKTTVDAKEKRRLQRDNLEEKRGGRLEKPRPSILPGRAQLIRRSIEKAEEVISESSSESEEDEEPPDHRQEANADLPSEYWQIQKLVKYLKVRDRAFVLCLQCLLKIVSKNLYCASQFTLFLSSKGSKYPCCYLSVHRGRSRYPEESEACPHSTARLPGTSPLPWHGSGHSSHHIL</sequence>
<feature type="region of interest" description="Disordered" evidence="1">
    <location>
        <begin position="17"/>
        <end position="108"/>
    </location>
</feature>
<evidence type="ECO:0000313" key="2">
    <source>
        <dbReference type="Ensembl" id="ENSSSCP00070017951.1"/>
    </source>
</evidence>
<evidence type="ECO:0000313" key="3">
    <source>
        <dbReference type="Proteomes" id="UP000314985"/>
    </source>
</evidence>
<feature type="compositionally biased region" description="Polar residues" evidence="1">
    <location>
        <begin position="40"/>
        <end position="61"/>
    </location>
</feature>